<dbReference type="PANTHER" id="PTHR10625">
    <property type="entry name" value="HISTONE DEACETYLASE HDAC1-RELATED"/>
    <property type="match status" value="1"/>
</dbReference>
<dbReference type="Gene3D" id="3.40.800.20">
    <property type="entry name" value="Histone deacetylase domain"/>
    <property type="match status" value="1"/>
</dbReference>
<dbReference type="KEGG" id="psl:Psta_1949"/>
<evidence type="ECO:0000313" key="3">
    <source>
        <dbReference type="EMBL" id="ADB16623.1"/>
    </source>
</evidence>
<reference evidence="3 4" key="1">
    <citation type="journal article" date="2009" name="Stand. Genomic Sci.">
        <title>Complete genome sequence of Pirellula staleyi type strain (ATCC 27377).</title>
        <authorList>
            <person name="Clum A."/>
            <person name="Tindall B.J."/>
            <person name="Sikorski J."/>
            <person name="Ivanova N."/>
            <person name="Mavrommatis K."/>
            <person name="Lucas S."/>
            <person name="Glavina del Rio T."/>
            <person name="Nolan M."/>
            <person name="Chen F."/>
            <person name="Tice H."/>
            <person name="Pitluck S."/>
            <person name="Cheng J.F."/>
            <person name="Chertkov O."/>
            <person name="Brettin T."/>
            <person name="Han C."/>
            <person name="Detter J.C."/>
            <person name="Kuske C."/>
            <person name="Bruce D."/>
            <person name="Goodwin L."/>
            <person name="Ovchinikova G."/>
            <person name="Pati A."/>
            <person name="Mikhailova N."/>
            <person name="Chen A."/>
            <person name="Palaniappan K."/>
            <person name="Land M."/>
            <person name="Hauser L."/>
            <person name="Chang Y.J."/>
            <person name="Jeffries C.D."/>
            <person name="Chain P."/>
            <person name="Rohde M."/>
            <person name="Goker M."/>
            <person name="Bristow J."/>
            <person name="Eisen J.A."/>
            <person name="Markowitz V."/>
            <person name="Hugenholtz P."/>
            <person name="Kyrpides N.C."/>
            <person name="Klenk H.P."/>
            <person name="Lapidus A."/>
        </authorList>
    </citation>
    <scope>NUCLEOTIDE SEQUENCE [LARGE SCALE GENOMIC DNA]</scope>
    <source>
        <strain evidence="4">ATCC 27377 / DSM 6068 / ICPB 4128</strain>
    </source>
</reference>
<evidence type="ECO:0000259" key="2">
    <source>
        <dbReference type="Pfam" id="PF00850"/>
    </source>
</evidence>
<dbReference type="SUPFAM" id="SSF52768">
    <property type="entry name" value="Arginase/deacetylase"/>
    <property type="match status" value="1"/>
</dbReference>
<accession>D2R0M5</accession>
<dbReference type="eggNOG" id="COG0123">
    <property type="taxonomic scope" value="Bacteria"/>
</dbReference>
<proteinExistence type="inferred from homology"/>
<evidence type="ECO:0000256" key="1">
    <source>
        <dbReference type="ARBA" id="ARBA00005947"/>
    </source>
</evidence>
<sequence length="310" mass="34006">MTLLYRDPLFRLHMTGAHPEHPRRLVAIEERIDASPLPARCTLPIWKQATIDQLARVHDPLYIDEIRKFAAAGGGRIEADTVLSPRSYDAAILASGAACNAVERVIAGEEKNAFLLHRPPGHHALPHDAMGFCLFNHVAVAAAHALDQLGLNRVLIVDWDVHHGNGTQDMFYTSDRVAFFSSHRWPFYPGTGAADETGTRDGLGFNKNLPLEFGIDPREFLAQFAGELQAFADRVKPELVLISAGFDAHRDDPIGSLSLEAEHFGELTRIVKQIAAVHAQGRVVSLLEGGYNPAKLAESVEVHLAELLAE</sequence>
<comment type="similarity">
    <text evidence="1">Belongs to the histone deacetylase family.</text>
</comment>
<dbReference type="STRING" id="530564.Psta_1949"/>
<dbReference type="InterPro" id="IPR023696">
    <property type="entry name" value="Ureohydrolase_dom_sf"/>
</dbReference>
<dbReference type="HOGENOM" id="CLU_007727_8_1_0"/>
<dbReference type="AlphaFoldDB" id="D2R0M5"/>
<evidence type="ECO:0000313" key="4">
    <source>
        <dbReference type="Proteomes" id="UP000001887"/>
    </source>
</evidence>
<dbReference type="EMBL" id="CP001848">
    <property type="protein sequence ID" value="ADB16623.1"/>
    <property type="molecule type" value="Genomic_DNA"/>
</dbReference>
<dbReference type="InterPro" id="IPR000286">
    <property type="entry name" value="HDACs"/>
</dbReference>
<organism evidence="3 4">
    <name type="scientific">Pirellula staleyi (strain ATCC 27377 / DSM 6068 / ICPB 4128)</name>
    <name type="common">Pirella staleyi</name>
    <dbReference type="NCBI Taxonomy" id="530564"/>
    <lineage>
        <taxon>Bacteria</taxon>
        <taxon>Pseudomonadati</taxon>
        <taxon>Planctomycetota</taxon>
        <taxon>Planctomycetia</taxon>
        <taxon>Pirellulales</taxon>
        <taxon>Pirellulaceae</taxon>
        <taxon>Pirellula</taxon>
    </lineage>
</organism>
<dbReference type="Proteomes" id="UP000001887">
    <property type="component" value="Chromosome"/>
</dbReference>
<dbReference type="CDD" id="cd09992">
    <property type="entry name" value="HDAC_classII"/>
    <property type="match status" value="1"/>
</dbReference>
<keyword evidence="4" id="KW-1185">Reference proteome</keyword>
<dbReference type="PANTHER" id="PTHR10625:SF10">
    <property type="entry name" value="HISTONE DEACETYLASE HDAC1"/>
    <property type="match status" value="1"/>
</dbReference>
<dbReference type="GO" id="GO:0004407">
    <property type="term" value="F:histone deacetylase activity"/>
    <property type="evidence" value="ECO:0007669"/>
    <property type="project" value="TreeGrafter"/>
</dbReference>
<feature type="domain" description="Histone deacetylase" evidence="2">
    <location>
        <begin position="18"/>
        <end position="306"/>
    </location>
</feature>
<dbReference type="Pfam" id="PF00850">
    <property type="entry name" value="Hist_deacetyl"/>
    <property type="match status" value="1"/>
</dbReference>
<dbReference type="OrthoDB" id="9808367at2"/>
<dbReference type="InterPro" id="IPR037138">
    <property type="entry name" value="His_deacetylse_dom_sf"/>
</dbReference>
<protein>
    <submittedName>
        <fullName evidence="3">Histone deacetylase superfamily</fullName>
    </submittedName>
</protein>
<dbReference type="InterPro" id="IPR023801">
    <property type="entry name" value="His_deacetylse_dom"/>
</dbReference>
<gene>
    <name evidence="3" type="ordered locus">Psta_1949</name>
</gene>
<name>D2R0M5_PIRSD</name>
<dbReference type="PRINTS" id="PR01270">
    <property type="entry name" value="HDASUPER"/>
</dbReference>
<dbReference type="GO" id="GO:0040029">
    <property type="term" value="P:epigenetic regulation of gene expression"/>
    <property type="evidence" value="ECO:0007669"/>
    <property type="project" value="TreeGrafter"/>
</dbReference>